<feature type="region of interest" description="Disordered" evidence="1">
    <location>
        <begin position="324"/>
        <end position="350"/>
    </location>
</feature>
<evidence type="ECO:0000313" key="4">
    <source>
        <dbReference type="Proteomes" id="UP001152622"/>
    </source>
</evidence>
<name>A0A9Q1EMS9_SYNKA</name>
<dbReference type="Proteomes" id="UP001152622">
    <property type="component" value="Chromosome 15"/>
</dbReference>
<dbReference type="Gene3D" id="1.20.1280.50">
    <property type="match status" value="1"/>
</dbReference>
<dbReference type="PROSITE" id="PS50181">
    <property type="entry name" value="FBOX"/>
    <property type="match status" value="1"/>
</dbReference>
<dbReference type="Pfam" id="PF12937">
    <property type="entry name" value="F-box-like"/>
    <property type="match status" value="1"/>
</dbReference>
<evidence type="ECO:0000256" key="1">
    <source>
        <dbReference type="SAM" id="MobiDB-lite"/>
    </source>
</evidence>
<keyword evidence="4" id="KW-1185">Reference proteome</keyword>
<sequence length="350" mass="39096">MSGAAFHLPEEVWCQIFLFLSDEEKGKVRSSCKNFKRLIDHPSMWRNSALVLNKIGSYNTQYWATMRRRKTSRVVVHKAGTKEWVRIASSLPWLTAITIDQVLDVKALGTLQRFKNLKRLAIRSSQCPPRLSEVLAPLRQLTHLCLCELHGAPTVKLIGAVSQLTGLTSLFYHEGDTPLTRWICHGMFACLPNLKELSLKMGAVYGTLPDDYFHLPKTHHDSTNEVAALDTVRNKSLSGREHPDQSDLGLTRLELLNYMDPVLSPVALEPLCSLQALSVWYRDRAVEPNRCNLSVWLRKLPCLTELTVARAYVGFSAGGPAEPLADSGRHWSRGPEGSWTADAGPPAAPH</sequence>
<dbReference type="OrthoDB" id="3219396at2759"/>
<comment type="caution">
    <text evidence="3">The sequence shown here is derived from an EMBL/GenBank/DDBJ whole genome shotgun (WGS) entry which is preliminary data.</text>
</comment>
<feature type="domain" description="F-box" evidence="2">
    <location>
        <begin position="2"/>
        <end position="48"/>
    </location>
</feature>
<accession>A0A9Q1EMS9</accession>
<dbReference type="SMART" id="SM00256">
    <property type="entry name" value="FBOX"/>
    <property type="match status" value="1"/>
</dbReference>
<organism evidence="3 4">
    <name type="scientific">Synaphobranchus kaupii</name>
    <name type="common">Kaup's arrowtooth eel</name>
    <dbReference type="NCBI Taxonomy" id="118154"/>
    <lineage>
        <taxon>Eukaryota</taxon>
        <taxon>Metazoa</taxon>
        <taxon>Chordata</taxon>
        <taxon>Craniata</taxon>
        <taxon>Vertebrata</taxon>
        <taxon>Euteleostomi</taxon>
        <taxon>Actinopterygii</taxon>
        <taxon>Neopterygii</taxon>
        <taxon>Teleostei</taxon>
        <taxon>Anguilliformes</taxon>
        <taxon>Synaphobranchidae</taxon>
        <taxon>Synaphobranchus</taxon>
    </lineage>
</organism>
<dbReference type="SUPFAM" id="SSF52058">
    <property type="entry name" value="L domain-like"/>
    <property type="match status" value="1"/>
</dbReference>
<gene>
    <name evidence="3" type="ORF">SKAU_G00339840</name>
</gene>
<dbReference type="SUPFAM" id="SSF81383">
    <property type="entry name" value="F-box domain"/>
    <property type="match status" value="1"/>
</dbReference>
<dbReference type="InterPro" id="IPR001810">
    <property type="entry name" value="F-box_dom"/>
</dbReference>
<dbReference type="InterPro" id="IPR036047">
    <property type="entry name" value="F-box-like_dom_sf"/>
</dbReference>
<dbReference type="InterPro" id="IPR032675">
    <property type="entry name" value="LRR_dom_sf"/>
</dbReference>
<dbReference type="AlphaFoldDB" id="A0A9Q1EMS9"/>
<proteinExistence type="predicted"/>
<dbReference type="Gene3D" id="3.80.10.10">
    <property type="entry name" value="Ribonuclease Inhibitor"/>
    <property type="match status" value="1"/>
</dbReference>
<evidence type="ECO:0000259" key="2">
    <source>
        <dbReference type="PROSITE" id="PS50181"/>
    </source>
</evidence>
<evidence type="ECO:0000313" key="3">
    <source>
        <dbReference type="EMBL" id="KAJ8341693.1"/>
    </source>
</evidence>
<protein>
    <recommendedName>
        <fullName evidence="2">F-box domain-containing protein</fullName>
    </recommendedName>
</protein>
<reference evidence="3" key="1">
    <citation type="journal article" date="2023" name="Science">
        <title>Genome structures resolve the early diversification of teleost fishes.</title>
        <authorList>
            <person name="Parey E."/>
            <person name="Louis A."/>
            <person name="Montfort J."/>
            <person name="Bouchez O."/>
            <person name="Roques C."/>
            <person name="Iampietro C."/>
            <person name="Lluch J."/>
            <person name="Castinel A."/>
            <person name="Donnadieu C."/>
            <person name="Desvignes T."/>
            <person name="Floi Bucao C."/>
            <person name="Jouanno E."/>
            <person name="Wen M."/>
            <person name="Mejri S."/>
            <person name="Dirks R."/>
            <person name="Jansen H."/>
            <person name="Henkel C."/>
            <person name="Chen W.J."/>
            <person name="Zahm M."/>
            <person name="Cabau C."/>
            <person name="Klopp C."/>
            <person name="Thompson A.W."/>
            <person name="Robinson-Rechavi M."/>
            <person name="Braasch I."/>
            <person name="Lecointre G."/>
            <person name="Bobe J."/>
            <person name="Postlethwait J.H."/>
            <person name="Berthelot C."/>
            <person name="Roest Crollius H."/>
            <person name="Guiguen Y."/>
        </authorList>
    </citation>
    <scope>NUCLEOTIDE SEQUENCE</scope>
    <source>
        <strain evidence="3">WJC10195</strain>
    </source>
</reference>
<dbReference type="EMBL" id="JAINUF010000015">
    <property type="protein sequence ID" value="KAJ8341693.1"/>
    <property type="molecule type" value="Genomic_DNA"/>
</dbReference>